<dbReference type="Pfam" id="PF02811">
    <property type="entry name" value="PHP"/>
    <property type="match status" value="1"/>
</dbReference>
<sequence>MMIDLHTHTIFSDGELTPSELVRRAKVNGYTAIALTDHADFTNLEFLLEGAKKARYLEEGYDISVLAGVEITHVPPKYIAKLARMAKEKGAEIVVVHGESPIEPVAPGTNLAAVRCEDVDILAHPGFITEEEARLAAASGICLEITARYGHNVTNGHVARTAKETGARLVVDTDTHSPEDLINDEKARAIARGSGLSKEEAMAALHNSKDLLSSILKKRK</sequence>
<dbReference type="GO" id="GO:0042578">
    <property type="term" value="F:phosphoric ester hydrolase activity"/>
    <property type="evidence" value="ECO:0007669"/>
    <property type="project" value="TreeGrafter"/>
</dbReference>
<dbReference type="Proteomes" id="UP000005233">
    <property type="component" value="Chromosome"/>
</dbReference>
<gene>
    <name evidence="2" type="ordered locus">Mtc_0858</name>
</gene>
<accession>H8IAE5</accession>
<feature type="domain" description="Polymerase/histidinol phosphatase N-terminal" evidence="1">
    <location>
        <begin position="3"/>
        <end position="75"/>
    </location>
</feature>
<dbReference type="AlphaFoldDB" id="H8IAE5"/>
<dbReference type="KEGG" id="mez:Mtc_0858"/>
<name>H8IAE5_METCZ</name>
<dbReference type="PANTHER" id="PTHR36928">
    <property type="entry name" value="PHOSPHATASE YCDX-RELATED"/>
    <property type="match status" value="1"/>
</dbReference>
<dbReference type="NCBIfam" id="NF004981">
    <property type="entry name" value="PRK06361.1"/>
    <property type="match status" value="1"/>
</dbReference>
<keyword evidence="2" id="KW-0378">Hydrolase</keyword>
<dbReference type="GO" id="GO:0008270">
    <property type="term" value="F:zinc ion binding"/>
    <property type="evidence" value="ECO:0007669"/>
    <property type="project" value="TreeGrafter"/>
</dbReference>
<dbReference type="InterPro" id="IPR050243">
    <property type="entry name" value="PHP_phosphatase"/>
</dbReference>
<dbReference type="STRING" id="1041930.Mtc_0858"/>
<dbReference type="SMART" id="SM00481">
    <property type="entry name" value="POLIIIAc"/>
    <property type="match status" value="1"/>
</dbReference>
<evidence type="ECO:0000259" key="1">
    <source>
        <dbReference type="SMART" id="SM00481"/>
    </source>
</evidence>
<dbReference type="InterPro" id="IPR016195">
    <property type="entry name" value="Pol/histidinol_Pase-like"/>
</dbReference>
<dbReference type="InterPro" id="IPR004013">
    <property type="entry name" value="PHP_dom"/>
</dbReference>
<dbReference type="SUPFAM" id="SSF89550">
    <property type="entry name" value="PHP domain-like"/>
    <property type="match status" value="1"/>
</dbReference>
<dbReference type="CDD" id="cd07432">
    <property type="entry name" value="PHP_HisPPase"/>
    <property type="match status" value="1"/>
</dbReference>
<organism evidence="2 3">
    <name type="scientific">Methanocella conradii (strain DSM 24694 / JCM 17849 / CGMCC 1.5162 / HZ254)</name>
    <dbReference type="NCBI Taxonomy" id="1041930"/>
    <lineage>
        <taxon>Archaea</taxon>
        <taxon>Methanobacteriati</taxon>
        <taxon>Methanobacteriota</taxon>
        <taxon>Stenosarchaea group</taxon>
        <taxon>Methanomicrobia</taxon>
        <taxon>Methanocellales</taxon>
        <taxon>Methanocellaceae</taxon>
        <taxon>Methanocella</taxon>
    </lineage>
</organism>
<dbReference type="OrthoDB" id="9968at2157"/>
<dbReference type="Gene3D" id="3.20.20.140">
    <property type="entry name" value="Metal-dependent hydrolases"/>
    <property type="match status" value="1"/>
</dbReference>
<evidence type="ECO:0000313" key="3">
    <source>
        <dbReference type="Proteomes" id="UP000005233"/>
    </source>
</evidence>
<keyword evidence="3" id="KW-1185">Reference proteome</keyword>
<dbReference type="InterPro" id="IPR003141">
    <property type="entry name" value="Pol/His_phosphatase_N"/>
</dbReference>
<dbReference type="GO" id="GO:0005829">
    <property type="term" value="C:cytosol"/>
    <property type="evidence" value="ECO:0007669"/>
    <property type="project" value="TreeGrafter"/>
</dbReference>
<dbReference type="HOGENOM" id="CLU_106253_0_0_2"/>
<proteinExistence type="predicted"/>
<reference evidence="2 3" key="1">
    <citation type="journal article" date="2012" name="J. Bacteriol.">
        <title>Complete genome sequence of a thermophilic methanogen, Methanocella conradii HZ254, isolated from Chinese rice field soil.</title>
        <authorList>
            <person name="Lu Z."/>
            <person name="Lu Y."/>
        </authorList>
    </citation>
    <scope>NUCLEOTIDE SEQUENCE [LARGE SCALE GENOMIC DNA]</scope>
    <source>
        <strain evidence="3">DSM 24694 / JCM 17849 / CGMCC 1.5162 / HZ254</strain>
    </source>
</reference>
<dbReference type="EMBL" id="CP003243">
    <property type="protein sequence ID" value="AFC99619.1"/>
    <property type="molecule type" value="Genomic_DNA"/>
</dbReference>
<evidence type="ECO:0000313" key="2">
    <source>
        <dbReference type="EMBL" id="AFC99619.1"/>
    </source>
</evidence>
<protein>
    <submittedName>
        <fullName evidence="2">Histidinol phosphatase and related hydrolases of the PHP family</fullName>
    </submittedName>
</protein>
<dbReference type="PANTHER" id="PTHR36928:SF1">
    <property type="entry name" value="PHOSPHATASE YCDX-RELATED"/>
    <property type="match status" value="1"/>
</dbReference>
<dbReference type="eggNOG" id="arCOG00304">
    <property type="taxonomic scope" value="Archaea"/>
</dbReference>